<dbReference type="RefSeq" id="WP_169628653.1">
    <property type="nucleotide sequence ID" value="NZ_JABCMA010000010.1"/>
</dbReference>
<evidence type="ECO:0000313" key="1">
    <source>
        <dbReference type="EMBL" id="NMR74195.1"/>
    </source>
</evidence>
<sequence>MTAKQRLAELIQSDLRTLTFSLIGDTPRIAESTVITVWLLGLNLTPKQVVKLQPAVHNSSPTLTTVYKISSRFKDTVKLLKLEAHELYTKANLL</sequence>
<comment type="caution">
    <text evidence="1">The sequence shown here is derived from an EMBL/GenBank/DDBJ whole genome shotgun (WGS) entry which is preliminary data.</text>
</comment>
<reference evidence="1 2" key="1">
    <citation type="submission" date="2020-04" db="EMBL/GenBank/DDBJ databases">
        <title>Whole-genome sequencing of Vibrio spp. from China reveals different genetic environments of blaCTX-M-14 among diverse lineages.</title>
        <authorList>
            <person name="Zheng Z."/>
            <person name="Ye L."/>
            <person name="Chen S."/>
        </authorList>
    </citation>
    <scope>NUCLEOTIDE SEQUENCE [LARGE SCALE GENOMIC DNA]</scope>
    <source>
        <strain evidence="1 2">Vb1636</strain>
    </source>
</reference>
<dbReference type="Proteomes" id="UP000565155">
    <property type="component" value="Unassembled WGS sequence"/>
</dbReference>
<accession>A0A7Y0MX99</accession>
<protein>
    <submittedName>
        <fullName evidence="1">Uncharacterized protein</fullName>
    </submittedName>
</protein>
<proteinExistence type="predicted"/>
<gene>
    <name evidence="1" type="ORF">HKB35_11240</name>
</gene>
<organism evidence="1 2">
    <name type="scientific">Vibrio alginolyticus</name>
    <dbReference type="NCBI Taxonomy" id="663"/>
    <lineage>
        <taxon>Bacteria</taxon>
        <taxon>Pseudomonadati</taxon>
        <taxon>Pseudomonadota</taxon>
        <taxon>Gammaproteobacteria</taxon>
        <taxon>Vibrionales</taxon>
        <taxon>Vibrionaceae</taxon>
        <taxon>Vibrio</taxon>
    </lineage>
</organism>
<dbReference type="EMBL" id="JABCMA010000010">
    <property type="protein sequence ID" value="NMR74195.1"/>
    <property type="molecule type" value="Genomic_DNA"/>
</dbReference>
<evidence type="ECO:0000313" key="2">
    <source>
        <dbReference type="Proteomes" id="UP000565155"/>
    </source>
</evidence>
<dbReference type="AlphaFoldDB" id="A0A7Y0MX99"/>
<name>A0A7Y0MX99_VIBAL</name>